<dbReference type="Pfam" id="PF00005">
    <property type="entry name" value="ABC_tran"/>
    <property type="match status" value="1"/>
</dbReference>
<keyword evidence="10" id="KW-0234">DNA repair</keyword>
<evidence type="ECO:0000313" key="15">
    <source>
        <dbReference type="EMBL" id="CAG5074705.1"/>
    </source>
</evidence>
<feature type="domain" description="ABC transporter" evidence="14">
    <location>
        <begin position="2"/>
        <end position="443"/>
    </location>
</feature>
<evidence type="ECO:0000256" key="13">
    <source>
        <dbReference type="ARBA" id="ARBA00042156"/>
    </source>
</evidence>
<dbReference type="InterPro" id="IPR017871">
    <property type="entry name" value="ABC_transporter-like_CS"/>
</dbReference>
<dbReference type="Gene3D" id="1.10.8.280">
    <property type="entry name" value="ABC transporter ATPase domain-like"/>
    <property type="match status" value="1"/>
</dbReference>
<evidence type="ECO:0000256" key="7">
    <source>
        <dbReference type="ARBA" id="ARBA00022840"/>
    </source>
</evidence>
<evidence type="ECO:0000256" key="8">
    <source>
        <dbReference type="ARBA" id="ARBA00022881"/>
    </source>
</evidence>
<evidence type="ECO:0000256" key="2">
    <source>
        <dbReference type="ARBA" id="ARBA00022490"/>
    </source>
</evidence>
<evidence type="ECO:0000313" key="16">
    <source>
        <dbReference type="Proteomes" id="UP000679725"/>
    </source>
</evidence>
<evidence type="ECO:0000259" key="14">
    <source>
        <dbReference type="PROSITE" id="PS50893"/>
    </source>
</evidence>
<dbReference type="RefSeq" id="WP_215236616.1">
    <property type="nucleotide sequence ID" value="NZ_CAJRAU010000013.1"/>
</dbReference>
<sequence>MDRFQEYIEIRGARENNLKNVSLRIPKRKITIFTGVSGSGKSSIVFDTIATEAQRQLNENFSMFIRNFLPKYAQPNADAIENLSMAIVVDQRRLGGNSHSTMGTITDISPVLRLLFSRIGEPHIGGSNAFSFNDPQGMCIECNGLGRKMGVLADTFLDMDKSLNEGAVQVPVFATWEKSSYASSGFFDNDKKLSDFTEEEMDLLLYGKNMKFKMQVGGGTMNASYLGIIEKFERSYIKRDIKTLSERTQKAVAPYIALKPCPACKGARLSQAALSCKIKGKNIAEMSALEVSELLAIINDIKEPVAASMAATLSERLQHLVDIGLDYLSLDRETSTLSGGESQRVKMVKHLSSSLIDVMYIFDEPSVGLHPRDVHRLNELLGKLRDKGNTVIVVEHDPDVIKVADHIVDVGPHAGSNGGNIVFEGTFDELIHADTLTGRHIKQSLPIKENSRKASGKLSVLKANVNNLHNVSVDIPEGVLTVVTGVAGSGKSSLINHVFLKQHPKAVVIDQSAVGTSTRSNPATYTGVMDDVRKAFAKENGVSASLFSFNSQGACENCQGLGVIYTDLAFLDGIKTPCEVCEGKRFKEEVLAYKLDGKSISDVLELTVLQSLDYFKQKDIRNKLQAMSDVGLDYLTLGQPLSTLSGGECQRIKLASELHKKSGVYVLDEPTTGLHMSDISHLLSIMNRLVDSGNTMIVIEHNLDVIKNADWIIDMGPDGGTKGGKVVFEGTPVELLNATGSITSQYLRGANAGKTYQQF</sequence>
<evidence type="ECO:0000256" key="12">
    <source>
        <dbReference type="ARBA" id="ARBA00039316"/>
    </source>
</evidence>
<dbReference type="PANTHER" id="PTHR43152">
    <property type="entry name" value="UVRABC SYSTEM PROTEIN A"/>
    <property type="match status" value="1"/>
</dbReference>
<evidence type="ECO:0000256" key="9">
    <source>
        <dbReference type="ARBA" id="ARBA00023125"/>
    </source>
</evidence>
<organism evidence="15 16">
    <name type="scientific">Dyadobacter linearis</name>
    <dbReference type="NCBI Taxonomy" id="2823330"/>
    <lineage>
        <taxon>Bacteria</taxon>
        <taxon>Pseudomonadati</taxon>
        <taxon>Bacteroidota</taxon>
        <taxon>Cytophagia</taxon>
        <taxon>Cytophagales</taxon>
        <taxon>Spirosomataceae</taxon>
        <taxon>Dyadobacter</taxon>
    </lineage>
</organism>
<protein>
    <recommendedName>
        <fullName evidence="12">UvrABC system protein A</fullName>
    </recommendedName>
    <alternativeName>
        <fullName evidence="13">Excinuclease ABC subunit A</fullName>
    </alternativeName>
</protein>
<evidence type="ECO:0000256" key="6">
    <source>
        <dbReference type="ARBA" id="ARBA00022769"/>
    </source>
</evidence>
<comment type="similarity">
    <text evidence="11">Belongs to the ABC transporter superfamily. UvrA family.</text>
</comment>
<feature type="domain" description="ABC transporter" evidence="14">
    <location>
        <begin position="447"/>
        <end position="748"/>
    </location>
</feature>
<dbReference type="InterPro" id="IPR003593">
    <property type="entry name" value="AAA+_ATPase"/>
</dbReference>
<dbReference type="InterPro" id="IPR003439">
    <property type="entry name" value="ABC_transporter-like_ATP-bd"/>
</dbReference>
<dbReference type="Proteomes" id="UP000679725">
    <property type="component" value="Unassembled WGS sequence"/>
</dbReference>
<dbReference type="PANTHER" id="PTHR43152:SF3">
    <property type="entry name" value="UVRABC SYSTEM PROTEIN A"/>
    <property type="match status" value="1"/>
</dbReference>
<keyword evidence="2" id="KW-0963">Cytoplasm</keyword>
<proteinExistence type="inferred from homology"/>
<gene>
    <name evidence="15" type="primary">uvrA_3</name>
    <name evidence="15" type="ORF">DYBT9623_05393</name>
</gene>
<dbReference type="EMBL" id="CAJRAU010000013">
    <property type="protein sequence ID" value="CAG5074705.1"/>
    <property type="molecule type" value="Genomic_DNA"/>
</dbReference>
<evidence type="ECO:0000256" key="4">
    <source>
        <dbReference type="ARBA" id="ARBA00022741"/>
    </source>
</evidence>
<keyword evidence="6" id="KW-0228">DNA excision</keyword>
<dbReference type="PROSITE" id="PS50893">
    <property type="entry name" value="ABC_TRANSPORTER_2"/>
    <property type="match status" value="2"/>
</dbReference>
<comment type="subcellular location">
    <subcellularLocation>
        <location evidence="1">Cytoplasm</location>
    </subcellularLocation>
</comment>
<dbReference type="PROSITE" id="PS00211">
    <property type="entry name" value="ABC_TRANSPORTER_1"/>
    <property type="match status" value="1"/>
</dbReference>
<dbReference type="SMART" id="SM00382">
    <property type="entry name" value="AAA"/>
    <property type="match status" value="2"/>
</dbReference>
<comment type="caution">
    <text evidence="15">The sequence shown here is derived from an EMBL/GenBank/DDBJ whole genome shotgun (WGS) entry which is preliminary data.</text>
</comment>
<dbReference type="CDD" id="cd03270">
    <property type="entry name" value="ABC_UvrA_I"/>
    <property type="match status" value="1"/>
</dbReference>
<keyword evidence="8" id="KW-0267">Excision nuclease</keyword>
<reference evidence="15 16" key="1">
    <citation type="submission" date="2021-04" db="EMBL/GenBank/DDBJ databases">
        <authorList>
            <person name="Rodrigo-Torres L."/>
            <person name="Arahal R. D."/>
            <person name="Lucena T."/>
        </authorList>
    </citation>
    <scope>NUCLEOTIDE SEQUENCE [LARGE SCALE GENOMIC DNA]</scope>
    <source>
        <strain evidence="15 16">CECT 9623</strain>
    </source>
</reference>
<keyword evidence="16" id="KW-1185">Reference proteome</keyword>
<evidence type="ECO:0000256" key="11">
    <source>
        <dbReference type="ARBA" id="ARBA00038000"/>
    </source>
</evidence>
<dbReference type="Gene3D" id="3.40.50.300">
    <property type="entry name" value="P-loop containing nucleotide triphosphate hydrolases"/>
    <property type="match status" value="3"/>
</dbReference>
<keyword evidence="5" id="KW-0227">DNA damage</keyword>
<keyword evidence="7" id="KW-0067">ATP-binding</keyword>
<dbReference type="SUPFAM" id="SSF52540">
    <property type="entry name" value="P-loop containing nucleoside triphosphate hydrolases"/>
    <property type="match status" value="2"/>
</dbReference>
<keyword evidence="4" id="KW-0547">Nucleotide-binding</keyword>
<accession>A0ABM8UYG2</accession>
<dbReference type="InterPro" id="IPR027417">
    <property type="entry name" value="P-loop_NTPase"/>
</dbReference>
<keyword evidence="9" id="KW-0238">DNA-binding</keyword>
<keyword evidence="3" id="KW-0677">Repeat</keyword>
<evidence type="ECO:0000256" key="10">
    <source>
        <dbReference type="ARBA" id="ARBA00023204"/>
    </source>
</evidence>
<evidence type="ECO:0000256" key="5">
    <source>
        <dbReference type="ARBA" id="ARBA00022763"/>
    </source>
</evidence>
<name>A0ABM8UYG2_9BACT</name>
<dbReference type="Gene3D" id="1.20.1580.10">
    <property type="entry name" value="ABC transporter ATPase like domain"/>
    <property type="match status" value="2"/>
</dbReference>
<evidence type="ECO:0000256" key="1">
    <source>
        <dbReference type="ARBA" id="ARBA00004496"/>
    </source>
</evidence>
<evidence type="ECO:0000256" key="3">
    <source>
        <dbReference type="ARBA" id="ARBA00022737"/>
    </source>
</evidence>